<dbReference type="PANTHER" id="PTHR31595:SF57">
    <property type="entry name" value="OS04G0481900 PROTEIN"/>
    <property type="match status" value="1"/>
</dbReference>
<dbReference type="EMBL" id="JABCIY010000224">
    <property type="protein sequence ID" value="KAF7187729.1"/>
    <property type="molecule type" value="Genomic_DNA"/>
</dbReference>
<evidence type="ECO:0000256" key="6">
    <source>
        <dbReference type="ARBA" id="ARBA00022989"/>
    </source>
</evidence>
<evidence type="ECO:0000256" key="2">
    <source>
        <dbReference type="ARBA" id="ARBA00005179"/>
    </source>
</evidence>
<comment type="subcellular location">
    <subcellularLocation>
        <location evidence="1">Membrane</location>
        <topology evidence="1">Multi-pass membrane protein</topology>
    </subcellularLocation>
</comment>
<evidence type="ECO:0000259" key="9">
    <source>
        <dbReference type="Pfam" id="PF13813"/>
    </source>
</evidence>
<dbReference type="Pfam" id="PF13813">
    <property type="entry name" value="MBOAT_2"/>
    <property type="match status" value="1"/>
</dbReference>
<evidence type="ECO:0000313" key="11">
    <source>
        <dbReference type="Proteomes" id="UP000660729"/>
    </source>
</evidence>
<dbReference type="AlphaFoldDB" id="A0A8H6RB68"/>
<comment type="pathway">
    <text evidence="2">Secondary metabolite biosynthesis.</text>
</comment>
<evidence type="ECO:0000256" key="7">
    <source>
        <dbReference type="ARBA" id="ARBA00023136"/>
    </source>
</evidence>
<feature type="transmembrane region" description="Helical" evidence="8">
    <location>
        <begin position="33"/>
        <end position="50"/>
    </location>
</feature>
<comment type="caution">
    <text evidence="10">The sequence shown here is derived from an EMBL/GenBank/DDBJ whole genome shotgun (WGS) entry which is preliminary data.</text>
</comment>
<evidence type="ECO:0000256" key="1">
    <source>
        <dbReference type="ARBA" id="ARBA00004141"/>
    </source>
</evidence>
<keyword evidence="7 8" id="KW-0472">Membrane</keyword>
<dbReference type="GO" id="GO:0016020">
    <property type="term" value="C:membrane"/>
    <property type="evidence" value="ECO:0007669"/>
    <property type="project" value="UniProtKB-SubCell"/>
</dbReference>
<gene>
    <name evidence="10" type="ORF">HII31_11068</name>
</gene>
<keyword evidence="5 8" id="KW-0812">Transmembrane</keyword>
<evidence type="ECO:0000256" key="4">
    <source>
        <dbReference type="ARBA" id="ARBA00022679"/>
    </source>
</evidence>
<name>A0A8H6RB68_9PEZI</name>
<dbReference type="Proteomes" id="UP000660729">
    <property type="component" value="Unassembled WGS sequence"/>
</dbReference>
<evidence type="ECO:0000256" key="5">
    <source>
        <dbReference type="ARBA" id="ARBA00022692"/>
    </source>
</evidence>
<dbReference type="OrthoDB" id="3646338at2759"/>
<dbReference type="InterPro" id="IPR032805">
    <property type="entry name" value="Wax_synthase_dom"/>
</dbReference>
<sequence>MLAYTISKALLYPTLSAISFGITLHTPDQKRRYWFLIPLIIFPILSLNSARDLGLPIGIRTLWTHGVLLYILHATSLLFIERWPSPTPSEGRNSLTFKVSSSLNLWTNFRMIEPQKSSHNVKYQTRLIFILHRSIKLLLHYYLHTAIVPELAEMPFGTITSNDLAISKRSLFNFTNLTPRDSTIRTYISLYWIWESYTYLDTFHTIFSIISVITGIDQPSSWPPIFSSPHKAISIRSFWSKYWHKLISRSGSNYGRLIATHIFKLQPGTEIHNSVVAFTVFALSGLIHSFVAWQHHIKSWDRDFRWFLLNFGVGILEKKLIQWMRGMAKRFGASRELRAIEEGWLGYLLGYLWVLGFFCWSVPFWQYPRLEEQALQREWWEGYAERLRVIKERRVTAG</sequence>
<feature type="domain" description="Wax synthase" evidence="9">
    <location>
        <begin position="222"/>
        <end position="309"/>
    </location>
</feature>
<accession>A0A8H6RB68</accession>
<keyword evidence="11" id="KW-1185">Reference proteome</keyword>
<dbReference type="GO" id="GO:0006629">
    <property type="term" value="P:lipid metabolic process"/>
    <property type="evidence" value="ECO:0007669"/>
    <property type="project" value="InterPro"/>
</dbReference>
<protein>
    <submittedName>
        <fullName evidence="10">Acetyltransferase aurG</fullName>
    </submittedName>
</protein>
<evidence type="ECO:0000313" key="10">
    <source>
        <dbReference type="EMBL" id="KAF7187729.1"/>
    </source>
</evidence>
<dbReference type="InterPro" id="IPR044851">
    <property type="entry name" value="Wax_synthase"/>
</dbReference>
<comment type="similarity">
    <text evidence="3">Belongs to the wax synthase family.</text>
</comment>
<keyword evidence="6 8" id="KW-1133">Transmembrane helix</keyword>
<feature type="transmembrane region" description="Helical" evidence="8">
    <location>
        <begin position="271"/>
        <end position="292"/>
    </location>
</feature>
<proteinExistence type="inferred from homology"/>
<evidence type="ECO:0000256" key="8">
    <source>
        <dbReference type="SAM" id="Phobius"/>
    </source>
</evidence>
<reference evidence="10" key="1">
    <citation type="submission" date="2020-04" db="EMBL/GenBank/DDBJ databases">
        <title>Draft genome resource of the tomato pathogen Pseudocercospora fuligena.</title>
        <authorList>
            <person name="Zaccaron A."/>
        </authorList>
    </citation>
    <scope>NUCLEOTIDE SEQUENCE</scope>
    <source>
        <strain evidence="10">PF001</strain>
    </source>
</reference>
<feature type="transmembrane region" description="Helical" evidence="8">
    <location>
        <begin position="304"/>
        <end position="323"/>
    </location>
</feature>
<evidence type="ECO:0000256" key="3">
    <source>
        <dbReference type="ARBA" id="ARBA00007282"/>
    </source>
</evidence>
<feature type="transmembrane region" description="Helical" evidence="8">
    <location>
        <begin position="344"/>
        <end position="365"/>
    </location>
</feature>
<dbReference type="PANTHER" id="PTHR31595">
    <property type="entry name" value="LONG-CHAIN-ALCOHOL O-FATTY-ACYLTRANSFERASE 3-RELATED"/>
    <property type="match status" value="1"/>
</dbReference>
<keyword evidence="4 10" id="KW-0808">Transferase</keyword>
<dbReference type="GO" id="GO:0008374">
    <property type="term" value="F:O-acyltransferase activity"/>
    <property type="evidence" value="ECO:0007669"/>
    <property type="project" value="InterPro"/>
</dbReference>
<organism evidence="10 11">
    <name type="scientific">Pseudocercospora fuligena</name>
    <dbReference type="NCBI Taxonomy" id="685502"/>
    <lineage>
        <taxon>Eukaryota</taxon>
        <taxon>Fungi</taxon>
        <taxon>Dikarya</taxon>
        <taxon>Ascomycota</taxon>
        <taxon>Pezizomycotina</taxon>
        <taxon>Dothideomycetes</taxon>
        <taxon>Dothideomycetidae</taxon>
        <taxon>Mycosphaerellales</taxon>
        <taxon>Mycosphaerellaceae</taxon>
        <taxon>Pseudocercospora</taxon>
    </lineage>
</organism>